<comment type="catalytic activity">
    <reaction evidence="1">
        <text>ATP + protein L-histidine = ADP + protein N-phospho-L-histidine.</text>
        <dbReference type="EC" id="2.7.13.3"/>
    </reaction>
</comment>
<keyword evidence="4" id="KW-0902">Two-component regulatory system</keyword>
<feature type="domain" description="Histidine kinase" evidence="7">
    <location>
        <begin position="340"/>
        <end position="446"/>
    </location>
</feature>
<dbReference type="OrthoDB" id="2514702at2"/>
<dbReference type="InterPro" id="IPR029016">
    <property type="entry name" value="GAF-like_dom_sf"/>
</dbReference>
<dbReference type="Pfam" id="PF02518">
    <property type="entry name" value="HATPase_c"/>
    <property type="match status" value="1"/>
</dbReference>
<reference evidence="8 9" key="1">
    <citation type="submission" date="2019-04" db="EMBL/GenBank/DDBJ databases">
        <title>Microbes associate with the intestines of laboratory mice.</title>
        <authorList>
            <person name="Navarre W."/>
            <person name="Wong E."/>
            <person name="Huang K."/>
            <person name="Tropini C."/>
            <person name="Ng K."/>
            <person name="Yu B."/>
        </authorList>
    </citation>
    <scope>NUCLEOTIDE SEQUENCE [LARGE SCALE GENOMIC DNA]</scope>
    <source>
        <strain evidence="8 9">NM07_P-09</strain>
    </source>
</reference>
<keyword evidence="3 8" id="KW-0808">Transferase</keyword>
<dbReference type="PANTHER" id="PTHR34220:SF7">
    <property type="entry name" value="SENSOR HISTIDINE KINASE YPDA"/>
    <property type="match status" value="1"/>
</dbReference>
<dbReference type="PRINTS" id="PR00344">
    <property type="entry name" value="BCTRLSENSOR"/>
</dbReference>
<sequence length="476" mass="52082">MVPMARNSKDNYINNFITAILCLCIFTMAILLIWGVAQGETMVWVIAAIGIGVVIVVGAGASGAPDSVRSQATERTLRTASLTLEHLRGGLTFEGCRAVCQSLLPETVAIAVAITDHEKVIAYVGESEENFPPGRPISTQATREALDSGRTQTFSLMKRLDNDAMANMDAQSRLKLMSFVPAGIVVPLVVRNHTIGTLKFFYRSYKDIDNTQHAVAEGFGELLSTQLSLYELERQAQLTAQAEVKALQAQINPHFLFNTLNTIAAFTRTDPMRARALLREFATFYRQTLENSESLIPLERELEQTRRYLTFEYARFGEDRIAEQERVEEGCENVMVPAFVIQPIVENAVRHAMREEGVLHIDIHVTREDSDILIAVADDGCGMSEEQVEAMLQKASGMSDAEKGTGIALRNVEERLARYYGPGSGIDIVSRLGEGTAVTLKLVGAIHGPAPVAPRPHGGVQGGAEIPADSENRPVV</sequence>
<feature type="transmembrane region" description="Helical" evidence="6">
    <location>
        <begin position="42"/>
        <end position="61"/>
    </location>
</feature>
<dbReference type="InterPro" id="IPR005467">
    <property type="entry name" value="His_kinase_dom"/>
</dbReference>
<evidence type="ECO:0000259" key="7">
    <source>
        <dbReference type="PROSITE" id="PS50109"/>
    </source>
</evidence>
<proteinExistence type="predicted"/>
<feature type="transmembrane region" description="Helical" evidence="6">
    <location>
        <begin position="12"/>
        <end position="36"/>
    </location>
</feature>
<keyword evidence="6" id="KW-0812">Transmembrane</keyword>
<dbReference type="InterPro" id="IPR004358">
    <property type="entry name" value="Sig_transdc_His_kin-like_C"/>
</dbReference>
<evidence type="ECO:0000256" key="6">
    <source>
        <dbReference type="SAM" id="Phobius"/>
    </source>
</evidence>
<dbReference type="Gene3D" id="3.30.565.10">
    <property type="entry name" value="Histidine kinase-like ATPase, C-terminal domain"/>
    <property type="match status" value="1"/>
</dbReference>
<keyword evidence="9" id="KW-1185">Reference proteome</keyword>
<dbReference type="GO" id="GO:0016020">
    <property type="term" value="C:membrane"/>
    <property type="evidence" value="ECO:0007669"/>
    <property type="project" value="InterPro"/>
</dbReference>
<keyword evidence="6" id="KW-1133">Transmembrane helix</keyword>
<evidence type="ECO:0000256" key="5">
    <source>
        <dbReference type="SAM" id="MobiDB-lite"/>
    </source>
</evidence>
<feature type="region of interest" description="Disordered" evidence="5">
    <location>
        <begin position="452"/>
        <end position="476"/>
    </location>
</feature>
<dbReference type="InterPro" id="IPR036890">
    <property type="entry name" value="HATPase_C_sf"/>
</dbReference>
<evidence type="ECO:0000256" key="1">
    <source>
        <dbReference type="ARBA" id="ARBA00000085"/>
    </source>
</evidence>
<evidence type="ECO:0000256" key="4">
    <source>
        <dbReference type="ARBA" id="ARBA00023012"/>
    </source>
</evidence>
<accession>A0A4S2F514</accession>
<dbReference type="InterPro" id="IPR003594">
    <property type="entry name" value="HATPase_dom"/>
</dbReference>
<keyword evidence="3 8" id="KW-0418">Kinase</keyword>
<dbReference type="PROSITE" id="PS50109">
    <property type="entry name" value="HIS_KIN"/>
    <property type="match status" value="1"/>
</dbReference>
<gene>
    <name evidence="8" type="ORF">E5334_00695</name>
</gene>
<name>A0A4S2F514_9ACTN</name>
<keyword evidence="6" id="KW-0472">Membrane</keyword>
<comment type="caution">
    <text evidence="8">The sequence shown here is derived from an EMBL/GenBank/DDBJ whole genome shotgun (WGS) entry which is preliminary data.</text>
</comment>
<dbReference type="GO" id="GO:0000155">
    <property type="term" value="F:phosphorelay sensor kinase activity"/>
    <property type="evidence" value="ECO:0007669"/>
    <property type="project" value="InterPro"/>
</dbReference>
<dbReference type="EMBL" id="SRYE01000001">
    <property type="protein sequence ID" value="TGY63497.1"/>
    <property type="molecule type" value="Genomic_DNA"/>
</dbReference>
<dbReference type="Pfam" id="PF06580">
    <property type="entry name" value="His_kinase"/>
    <property type="match status" value="1"/>
</dbReference>
<evidence type="ECO:0000256" key="2">
    <source>
        <dbReference type="ARBA" id="ARBA00012438"/>
    </source>
</evidence>
<organism evidence="8 9">
    <name type="scientific">Muricaecibacterium torontonense</name>
    <dbReference type="NCBI Taxonomy" id="3032871"/>
    <lineage>
        <taxon>Bacteria</taxon>
        <taxon>Bacillati</taxon>
        <taxon>Actinomycetota</taxon>
        <taxon>Coriobacteriia</taxon>
        <taxon>Coriobacteriales</taxon>
        <taxon>Atopobiaceae</taxon>
        <taxon>Muricaecibacterium</taxon>
    </lineage>
</organism>
<dbReference type="EC" id="2.7.13.3" evidence="2"/>
<dbReference type="SMART" id="SM00387">
    <property type="entry name" value="HATPase_c"/>
    <property type="match status" value="1"/>
</dbReference>
<dbReference type="InterPro" id="IPR050640">
    <property type="entry name" value="Bact_2-comp_sensor_kinase"/>
</dbReference>
<dbReference type="AlphaFoldDB" id="A0A4S2F514"/>
<dbReference type="Proteomes" id="UP000310263">
    <property type="component" value="Unassembled WGS sequence"/>
</dbReference>
<evidence type="ECO:0000313" key="9">
    <source>
        <dbReference type="Proteomes" id="UP000310263"/>
    </source>
</evidence>
<evidence type="ECO:0000313" key="8">
    <source>
        <dbReference type="EMBL" id="TGY63497.1"/>
    </source>
</evidence>
<dbReference type="Gene3D" id="3.30.450.40">
    <property type="match status" value="1"/>
</dbReference>
<protein>
    <recommendedName>
        <fullName evidence="2">histidine kinase</fullName>
        <ecNumber evidence="2">2.7.13.3</ecNumber>
    </recommendedName>
</protein>
<dbReference type="PANTHER" id="PTHR34220">
    <property type="entry name" value="SENSOR HISTIDINE KINASE YPDA"/>
    <property type="match status" value="1"/>
</dbReference>
<dbReference type="SUPFAM" id="SSF55874">
    <property type="entry name" value="ATPase domain of HSP90 chaperone/DNA topoisomerase II/histidine kinase"/>
    <property type="match status" value="1"/>
</dbReference>
<evidence type="ECO:0000256" key="3">
    <source>
        <dbReference type="ARBA" id="ARBA00022777"/>
    </source>
</evidence>
<dbReference type="InterPro" id="IPR010559">
    <property type="entry name" value="Sig_transdc_His_kin_internal"/>
</dbReference>